<evidence type="ECO:0000313" key="4">
    <source>
        <dbReference type="Proteomes" id="UP000037069"/>
    </source>
</evidence>
<comment type="caution">
    <text evidence="3">The sequence shown here is derived from an EMBL/GenBank/DDBJ whole genome shotgun (WGS) entry which is preliminary data.</text>
</comment>
<feature type="domain" description="Acyltransferase 3" evidence="2">
    <location>
        <begin position="727"/>
        <end position="1087"/>
    </location>
</feature>
<dbReference type="OMA" id="ATNCKEK"/>
<feature type="domain" description="Acyltransferase 3" evidence="2">
    <location>
        <begin position="231"/>
        <end position="563"/>
    </location>
</feature>
<feature type="transmembrane region" description="Helical" evidence="1">
    <location>
        <begin position="413"/>
        <end position="434"/>
    </location>
</feature>
<feature type="non-terminal residue" evidence="3">
    <location>
        <position position="1"/>
    </location>
</feature>
<keyword evidence="1" id="KW-1133">Transmembrane helix</keyword>
<dbReference type="PANTHER" id="PTHR11161:SF22">
    <property type="entry name" value="ACYLTRANSFERASE 3 DOMAIN-CONTAINING PROTEIN-RELATED"/>
    <property type="match status" value="1"/>
</dbReference>
<name>A0A0L0CQN9_LUCCU</name>
<evidence type="ECO:0000313" key="3">
    <source>
        <dbReference type="EMBL" id="KNC33749.1"/>
    </source>
</evidence>
<evidence type="ECO:0000256" key="1">
    <source>
        <dbReference type="SAM" id="Phobius"/>
    </source>
</evidence>
<keyword evidence="1" id="KW-0812">Transmembrane</keyword>
<keyword evidence="1" id="KW-0472">Membrane</keyword>
<dbReference type="PANTHER" id="PTHR11161">
    <property type="entry name" value="O-ACYLTRANSFERASE"/>
    <property type="match status" value="1"/>
</dbReference>
<gene>
    <name evidence="3" type="ORF">FF38_05854</name>
</gene>
<feature type="transmembrane region" description="Helical" evidence="1">
    <location>
        <begin position="1032"/>
        <end position="1051"/>
    </location>
</feature>
<accession>A0A0L0CQN9</accession>
<feature type="transmembrane region" description="Helical" evidence="1">
    <location>
        <begin position="918"/>
        <end position="939"/>
    </location>
</feature>
<keyword evidence="4" id="KW-1185">Reference proteome</keyword>
<proteinExistence type="predicted"/>
<dbReference type="Proteomes" id="UP000037069">
    <property type="component" value="Unassembled WGS sequence"/>
</dbReference>
<dbReference type="EMBL" id="JRES01000156">
    <property type="protein sequence ID" value="KNC33749.1"/>
    <property type="molecule type" value="Genomic_DNA"/>
</dbReference>
<feature type="transmembrane region" description="Helical" evidence="1">
    <location>
        <begin position="271"/>
        <end position="295"/>
    </location>
</feature>
<feature type="transmembrane region" description="Helical" evidence="1">
    <location>
        <begin position="385"/>
        <end position="404"/>
    </location>
</feature>
<sequence>KSLNNFPPLYNFDDYDACLNSKTSRFESTYCMVYAEIRPQNSSELWRQVFQHNNEYKFHYRRDRLFFGVCMERCKNYPKLLDNNYQYNDSRLTNKITEFFDVIHKRPLDLQMRSEYHELVHNCLNSEFQEKYGADLRTYIEYCERSEETVEKDTLEKVFYKLLQIILILNILSTLYDSCLKRRQPVELQNADYYKVNPQQPVSTLLTAFSIRRNYYRLVEPSTSQLSMDLSYLDGIRSVCVIFIITGHAYFIQYHHVKNSEIFEEFAKSPIHLWLTNGTILLEIFHILSGMMLYLKFTQFFKITSQSSGRYCLKAFGKVMMFRFIRFLPSLVLFILVNATFFTRLQDGPFWRHLSEPARIFSREKWWKNLFIIDNISESGFAHTWYLTSDWQIFAFYVCVLIIIHKYPQYKKVVLTSLAILAVIIPFSICYYYKIDPCFLISPESFRFIHVKDEEAFHKLYTPFYTNLGGYLFGIICGEIYEKYCHNADFHKQLARIPSKIFEFAFWLCIAIGVWICWLGSVFIFYEPSLWTALYAGLNRNLIVVIVFGGLVFLGMFCKTPKSFKAFPPLYNFDDYDACLNNKTSGIESTYCMVYAEIQPQNSSELWRQISQHTDEYKFHFRRDRLFFGVCLERCKNFAMKLDNNYQYNDSRLTNKITQFFDVIHKRPLDLQMRSEYHDLVHNCLNSEFHEMYGSDLRIYIEYCERSKETPEKVKNSEIFENFAKNPTHMWLINGTLLLEIFHILSGMLLYLKFTQFFNITPQTSIWDCFKAFGKGVKLRYIRFFPSLALFLLVNATFFIRLQDGPFWRHLSEPVRTFSREKWWKNLFIIDNISESGHPHTWYMTSDWQMFAFYVCVLTIIRKYPQLKKKILTSLAILTVLIPFSISYFYKTEPCFLISPESFRYIHVGDEEKVYHRLFIPFYSNLGGYLFGIICGEIYEKYCHNAEFHKQLSRIPNEIFEFAFWSCIAIGVWICWLGTVLIFHEPSLWTSLYAGLNRNLFVVIVFGGLVFLGMFCKSLSISDHLCHPAFRILARLSFQLYLWHFSILYLLNGHIRDPMFVNHLQHATTAIALFIFSLCVAFLVTILVEYPIQRVAYYYYKKGKTIKVPTSNMQNKVKAH</sequence>
<evidence type="ECO:0000259" key="2">
    <source>
        <dbReference type="Pfam" id="PF01757"/>
    </source>
</evidence>
<feature type="transmembrane region" description="Helical" evidence="1">
    <location>
        <begin position="324"/>
        <end position="342"/>
    </location>
</feature>
<feature type="transmembrane region" description="Helical" evidence="1">
    <location>
        <begin position="731"/>
        <end position="752"/>
    </location>
</feature>
<feature type="transmembrane region" description="Helical" evidence="1">
    <location>
        <begin position="871"/>
        <end position="890"/>
    </location>
</feature>
<feature type="transmembrane region" description="Helical" evidence="1">
    <location>
        <begin position="501"/>
        <end position="526"/>
    </location>
</feature>
<dbReference type="AlphaFoldDB" id="A0A0L0CQN9"/>
<reference evidence="3 4" key="1">
    <citation type="journal article" date="2015" name="Nat. Commun.">
        <title>Lucilia cuprina genome unlocks parasitic fly biology to underpin future interventions.</title>
        <authorList>
            <person name="Anstead C.A."/>
            <person name="Korhonen P.K."/>
            <person name="Young N.D."/>
            <person name="Hall R.S."/>
            <person name="Jex A.R."/>
            <person name="Murali S.C."/>
            <person name="Hughes D.S."/>
            <person name="Lee S.F."/>
            <person name="Perry T."/>
            <person name="Stroehlein A.J."/>
            <person name="Ansell B.R."/>
            <person name="Breugelmans B."/>
            <person name="Hofmann A."/>
            <person name="Qu J."/>
            <person name="Dugan S."/>
            <person name="Lee S.L."/>
            <person name="Chao H."/>
            <person name="Dinh H."/>
            <person name="Han Y."/>
            <person name="Doddapaneni H.V."/>
            <person name="Worley K.C."/>
            <person name="Muzny D.M."/>
            <person name="Ioannidis P."/>
            <person name="Waterhouse R.M."/>
            <person name="Zdobnov E.M."/>
            <person name="James P.J."/>
            <person name="Bagnall N.H."/>
            <person name="Kotze A.C."/>
            <person name="Gibbs R.A."/>
            <person name="Richards S."/>
            <person name="Batterham P."/>
            <person name="Gasser R.B."/>
        </authorList>
    </citation>
    <scope>NUCLEOTIDE SEQUENCE [LARGE SCALE GENOMIC DNA]</scope>
    <source>
        <strain evidence="3 4">LS</strain>
        <tissue evidence="3">Full body</tissue>
    </source>
</reference>
<feature type="transmembrane region" description="Helical" evidence="1">
    <location>
        <begin position="1000"/>
        <end position="1020"/>
    </location>
</feature>
<feature type="transmembrane region" description="Helical" evidence="1">
    <location>
        <begin position="959"/>
        <end position="980"/>
    </location>
</feature>
<dbReference type="OrthoDB" id="10265389at2759"/>
<dbReference type="Pfam" id="PF01757">
    <property type="entry name" value="Acyl_transf_3"/>
    <property type="match status" value="2"/>
</dbReference>
<dbReference type="InterPro" id="IPR002656">
    <property type="entry name" value="Acyl_transf_3_dom"/>
</dbReference>
<dbReference type="InterPro" id="IPR052728">
    <property type="entry name" value="O2_lipid_transport_reg"/>
</dbReference>
<organism evidence="3 4">
    <name type="scientific">Lucilia cuprina</name>
    <name type="common">Green bottle fly</name>
    <name type="synonym">Australian sheep blowfly</name>
    <dbReference type="NCBI Taxonomy" id="7375"/>
    <lineage>
        <taxon>Eukaryota</taxon>
        <taxon>Metazoa</taxon>
        <taxon>Ecdysozoa</taxon>
        <taxon>Arthropoda</taxon>
        <taxon>Hexapoda</taxon>
        <taxon>Insecta</taxon>
        <taxon>Pterygota</taxon>
        <taxon>Neoptera</taxon>
        <taxon>Endopterygota</taxon>
        <taxon>Diptera</taxon>
        <taxon>Brachycera</taxon>
        <taxon>Muscomorpha</taxon>
        <taxon>Oestroidea</taxon>
        <taxon>Calliphoridae</taxon>
        <taxon>Luciliinae</taxon>
        <taxon>Lucilia</taxon>
    </lineage>
</organism>
<dbReference type="GO" id="GO:0016747">
    <property type="term" value="F:acyltransferase activity, transferring groups other than amino-acyl groups"/>
    <property type="evidence" value="ECO:0007669"/>
    <property type="project" value="InterPro"/>
</dbReference>
<feature type="transmembrane region" description="Helical" evidence="1">
    <location>
        <begin position="538"/>
        <end position="558"/>
    </location>
</feature>
<feature type="transmembrane region" description="Helical" evidence="1">
    <location>
        <begin position="781"/>
        <end position="800"/>
    </location>
</feature>
<feature type="transmembrane region" description="Helical" evidence="1">
    <location>
        <begin position="1071"/>
        <end position="1092"/>
    </location>
</feature>
<protein>
    <recommendedName>
        <fullName evidence="2">Acyltransferase 3 domain-containing protein</fullName>
    </recommendedName>
</protein>
<feature type="transmembrane region" description="Helical" evidence="1">
    <location>
        <begin position="464"/>
        <end position="481"/>
    </location>
</feature>